<protein>
    <submittedName>
        <fullName evidence="1">Uncharacterized protein</fullName>
    </submittedName>
</protein>
<proteinExistence type="predicted"/>
<dbReference type="EMBL" id="JABSTQ010011012">
    <property type="protein sequence ID" value="KAG0415908.1"/>
    <property type="molecule type" value="Genomic_DNA"/>
</dbReference>
<gene>
    <name evidence="1" type="ORF">HPB47_006936</name>
</gene>
<organism evidence="1 2">
    <name type="scientific">Ixodes persulcatus</name>
    <name type="common">Taiga tick</name>
    <dbReference type="NCBI Taxonomy" id="34615"/>
    <lineage>
        <taxon>Eukaryota</taxon>
        <taxon>Metazoa</taxon>
        <taxon>Ecdysozoa</taxon>
        <taxon>Arthropoda</taxon>
        <taxon>Chelicerata</taxon>
        <taxon>Arachnida</taxon>
        <taxon>Acari</taxon>
        <taxon>Parasitiformes</taxon>
        <taxon>Ixodida</taxon>
        <taxon>Ixodoidea</taxon>
        <taxon>Ixodidae</taxon>
        <taxon>Ixodinae</taxon>
        <taxon>Ixodes</taxon>
    </lineage>
</organism>
<keyword evidence="2" id="KW-1185">Reference proteome</keyword>
<evidence type="ECO:0000313" key="2">
    <source>
        <dbReference type="Proteomes" id="UP000805193"/>
    </source>
</evidence>
<reference evidence="1 2" key="1">
    <citation type="journal article" date="2020" name="Cell">
        <title>Large-Scale Comparative Analyses of Tick Genomes Elucidate Their Genetic Diversity and Vector Capacities.</title>
        <authorList>
            <consortium name="Tick Genome and Microbiome Consortium (TIGMIC)"/>
            <person name="Jia N."/>
            <person name="Wang J."/>
            <person name="Shi W."/>
            <person name="Du L."/>
            <person name="Sun Y."/>
            <person name="Zhan W."/>
            <person name="Jiang J.F."/>
            <person name="Wang Q."/>
            <person name="Zhang B."/>
            <person name="Ji P."/>
            <person name="Bell-Sakyi L."/>
            <person name="Cui X.M."/>
            <person name="Yuan T.T."/>
            <person name="Jiang B.G."/>
            <person name="Yang W.F."/>
            <person name="Lam T.T."/>
            <person name="Chang Q.C."/>
            <person name="Ding S.J."/>
            <person name="Wang X.J."/>
            <person name="Zhu J.G."/>
            <person name="Ruan X.D."/>
            <person name="Zhao L."/>
            <person name="Wei J.T."/>
            <person name="Ye R.Z."/>
            <person name="Que T.C."/>
            <person name="Du C.H."/>
            <person name="Zhou Y.H."/>
            <person name="Cheng J.X."/>
            <person name="Dai P.F."/>
            <person name="Guo W.B."/>
            <person name="Han X.H."/>
            <person name="Huang E.J."/>
            <person name="Li L.F."/>
            <person name="Wei W."/>
            <person name="Gao Y.C."/>
            <person name="Liu J.Z."/>
            <person name="Shao H.Z."/>
            <person name="Wang X."/>
            <person name="Wang C.C."/>
            <person name="Yang T.C."/>
            <person name="Huo Q.B."/>
            <person name="Li W."/>
            <person name="Chen H.Y."/>
            <person name="Chen S.E."/>
            <person name="Zhou L.G."/>
            <person name="Ni X.B."/>
            <person name="Tian J.H."/>
            <person name="Sheng Y."/>
            <person name="Liu T."/>
            <person name="Pan Y.S."/>
            <person name="Xia L.Y."/>
            <person name="Li J."/>
            <person name="Zhao F."/>
            <person name="Cao W.C."/>
        </authorList>
    </citation>
    <scope>NUCLEOTIDE SEQUENCE [LARGE SCALE GENOMIC DNA]</scope>
    <source>
        <strain evidence="1">Iper-2018</strain>
    </source>
</reference>
<evidence type="ECO:0000313" key="1">
    <source>
        <dbReference type="EMBL" id="KAG0415908.1"/>
    </source>
</evidence>
<sequence>MDVNGGCASTADGPWKALVAAAWLPVGVGKLSPRVLEDPGPGLLLSFREIYDGQLGVLAGAYNRGFLFVPCLKDLRIGERSSSWGSALPLLMVPAMVVHTVSQGRRRRDRTRASSTGSRAFLDATRCRLLPASPPFVPAAITRTGKANNPSLQPSSRSLHPLLPYVQALGGRRSRAGRGGHQVIVCLFEKLQAVIKRHYPGWARVYTDRSVRPSNGSSTAAVFVERADLGADERLAFHATSTTTELAAILLALRLVRYKSRRPDSWLLLSDSQGGPVSASVPSHCGIPGNERADALAERVHDAAEFRTSDMGPFADAKLLIAREAAANHPDERYAAGDRQAKPPRGTGRSAAAVVHRIRTGCALTPARMHLLRNEADPECPTCGEWSDLDHLLLACPEHADARAAMTTSLAALGLPCNTTEEILRPRGDRRGKDRALRALLTFLEETGLLWSL</sequence>
<accession>A0AC60P8R8</accession>
<dbReference type="Proteomes" id="UP000805193">
    <property type="component" value="Unassembled WGS sequence"/>
</dbReference>
<comment type="caution">
    <text evidence="1">The sequence shown here is derived from an EMBL/GenBank/DDBJ whole genome shotgun (WGS) entry which is preliminary data.</text>
</comment>
<name>A0AC60P8R8_IXOPE</name>